<evidence type="ECO:0000313" key="7">
    <source>
        <dbReference type="EMBL" id="NKX55633.1"/>
    </source>
</evidence>
<dbReference type="InterPro" id="IPR008778">
    <property type="entry name" value="Pirin_C_dom"/>
</dbReference>
<name>A0A7X6HEG4_9MICC</name>
<feature type="compositionally biased region" description="Polar residues" evidence="4">
    <location>
        <begin position="305"/>
        <end position="315"/>
    </location>
</feature>
<keyword evidence="2" id="KW-0479">Metal-binding</keyword>
<evidence type="ECO:0000256" key="1">
    <source>
        <dbReference type="ARBA" id="ARBA00008416"/>
    </source>
</evidence>
<dbReference type="RefSeq" id="WP_168487311.1">
    <property type="nucleotide sequence ID" value="NZ_JAAZSQ010000014.1"/>
</dbReference>
<keyword evidence="2" id="KW-0408">Iron</keyword>
<feature type="domain" description="Pirin N-terminal" evidence="5">
    <location>
        <begin position="43"/>
        <end position="142"/>
    </location>
</feature>
<keyword evidence="8" id="KW-1185">Reference proteome</keyword>
<gene>
    <name evidence="7" type="ORF">HGG74_14025</name>
</gene>
<accession>A0A7X6HEG4</accession>
<dbReference type="InterPro" id="IPR014710">
    <property type="entry name" value="RmlC-like_jellyroll"/>
</dbReference>
<feature type="compositionally biased region" description="Low complexity" evidence="4">
    <location>
        <begin position="324"/>
        <end position="333"/>
    </location>
</feature>
<dbReference type="CDD" id="cd02909">
    <property type="entry name" value="cupin_pirin_N"/>
    <property type="match status" value="1"/>
</dbReference>
<feature type="binding site" evidence="2">
    <location>
        <position position="124"/>
    </location>
    <ligand>
        <name>Fe cation</name>
        <dbReference type="ChEBI" id="CHEBI:24875"/>
    </ligand>
</feature>
<comment type="cofactor">
    <cofactor evidence="2">
        <name>Fe cation</name>
        <dbReference type="ChEBI" id="CHEBI:24875"/>
    </cofactor>
    <text evidence="2">Binds 1 Fe cation per subunit.</text>
</comment>
<dbReference type="InterPro" id="IPR011051">
    <property type="entry name" value="RmlC_Cupin_sf"/>
</dbReference>
<comment type="similarity">
    <text evidence="1 3">Belongs to the pirin family.</text>
</comment>
<feature type="region of interest" description="Disordered" evidence="4">
    <location>
        <begin position="295"/>
        <end position="333"/>
    </location>
</feature>
<dbReference type="PANTHER" id="PTHR13903:SF8">
    <property type="entry name" value="PIRIN"/>
    <property type="match status" value="1"/>
</dbReference>
<feature type="binding site" evidence="2">
    <location>
        <position position="82"/>
    </location>
    <ligand>
        <name>Fe cation</name>
        <dbReference type="ChEBI" id="CHEBI:24875"/>
    </ligand>
</feature>
<evidence type="ECO:0000256" key="4">
    <source>
        <dbReference type="SAM" id="MobiDB-lite"/>
    </source>
</evidence>
<evidence type="ECO:0000256" key="2">
    <source>
        <dbReference type="PIRSR" id="PIRSR006232-1"/>
    </source>
</evidence>
<feature type="domain" description="Pirin C-terminal" evidence="6">
    <location>
        <begin position="194"/>
        <end position="290"/>
    </location>
</feature>
<dbReference type="Proteomes" id="UP000544090">
    <property type="component" value="Unassembled WGS sequence"/>
</dbReference>
<dbReference type="GO" id="GO:0046872">
    <property type="term" value="F:metal ion binding"/>
    <property type="evidence" value="ECO:0007669"/>
    <property type="project" value="UniProtKB-KW"/>
</dbReference>
<organism evidence="7 8">
    <name type="scientific">Arthrobacter mobilis</name>
    <dbReference type="NCBI Taxonomy" id="2724944"/>
    <lineage>
        <taxon>Bacteria</taxon>
        <taxon>Bacillati</taxon>
        <taxon>Actinomycetota</taxon>
        <taxon>Actinomycetes</taxon>
        <taxon>Micrococcales</taxon>
        <taxon>Micrococcaceae</taxon>
        <taxon>Arthrobacter</taxon>
    </lineage>
</organism>
<evidence type="ECO:0000259" key="6">
    <source>
        <dbReference type="Pfam" id="PF05726"/>
    </source>
</evidence>
<dbReference type="InterPro" id="IPR012093">
    <property type="entry name" value="Pirin"/>
</dbReference>
<dbReference type="PANTHER" id="PTHR13903">
    <property type="entry name" value="PIRIN-RELATED"/>
    <property type="match status" value="1"/>
</dbReference>
<feature type="binding site" evidence="2">
    <location>
        <position position="80"/>
    </location>
    <ligand>
        <name>Fe cation</name>
        <dbReference type="ChEBI" id="CHEBI:24875"/>
    </ligand>
</feature>
<dbReference type="AlphaFoldDB" id="A0A7X6HEG4"/>
<dbReference type="EMBL" id="JAAZSQ010000014">
    <property type="protein sequence ID" value="NKX55633.1"/>
    <property type="molecule type" value="Genomic_DNA"/>
</dbReference>
<dbReference type="Gene3D" id="2.60.120.10">
    <property type="entry name" value="Jelly Rolls"/>
    <property type="match status" value="2"/>
</dbReference>
<reference evidence="7 8" key="1">
    <citation type="submission" date="2020-04" db="EMBL/GenBank/DDBJ databases">
        <title>Arthrobacter sp. nov.</title>
        <authorList>
            <person name="Liu S."/>
        </authorList>
    </citation>
    <scope>NUCLEOTIDE SEQUENCE [LARGE SCALE GENOMIC DNA]</scope>
    <source>
        <strain evidence="7 8">E918</strain>
    </source>
</reference>
<dbReference type="SUPFAM" id="SSF51182">
    <property type="entry name" value="RmlC-like cupins"/>
    <property type="match status" value="1"/>
</dbReference>
<feature type="binding site" evidence="2">
    <location>
        <position position="126"/>
    </location>
    <ligand>
        <name>Fe cation</name>
        <dbReference type="ChEBI" id="CHEBI:24875"/>
    </ligand>
</feature>
<evidence type="ECO:0000256" key="3">
    <source>
        <dbReference type="RuleBase" id="RU003457"/>
    </source>
</evidence>
<dbReference type="InterPro" id="IPR003829">
    <property type="entry name" value="Pirin_N_dom"/>
</dbReference>
<comment type="caution">
    <text evidence="7">The sequence shown here is derived from an EMBL/GenBank/DDBJ whole genome shotgun (WGS) entry which is preliminary data.</text>
</comment>
<dbReference type="Pfam" id="PF05726">
    <property type="entry name" value="Pirin_C"/>
    <property type="match status" value="1"/>
</dbReference>
<dbReference type="Pfam" id="PF02678">
    <property type="entry name" value="Pirin"/>
    <property type="match status" value="1"/>
</dbReference>
<protein>
    <submittedName>
        <fullName evidence="7">Pirin family protein</fullName>
    </submittedName>
</protein>
<sequence length="333" mass="35356">MSNLESNPRELTCTGTAGVLTRPAVQVLAPREVPLGGLRAMPVRRTLPQRERSLIGPWCFLDHYGPDDVRATGGMRLPPHPHTGLQTVSWLFSGEIEHRDSAGYHALVRPGQLNLMTAGRGISHSEVSTAATSVLHGAQLWLALPDRERFTDPGFEHYAPPAVAGEGFELRVFIGSLAGSSSPVRTFSPVLGAEVLVDAGATVPLAVDPAFEHGVLVDAGSPAVNGQPVARAELAYLPPGGQELVLAAGDEPVRVLLLGGQPLGETIVMWWNFVGRSHEEVVQYRANWQAQIGAEPPGPPLPAAQSQFGTVTGNTMDPLPAPALPNARLRPRG</sequence>
<evidence type="ECO:0000259" key="5">
    <source>
        <dbReference type="Pfam" id="PF02678"/>
    </source>
</evidence>
<evidence type="ECO:0000313" key="8">
    <source>
        <dbReference type="Proteomes" id="UP000544090"/>
    </source>
</evidence>
<proteinExistence type="inferred from homology"/>
<dbReference type="CDD" id="cd02247">
    <property type="entry name" value="cupin_pirin_C"/>
    <property type="match status" value="1"/>
</dbReference>
<dbReference type="PIRSF" id="PIRSF006232">
    <property type="entry name" value="Pirin"/>
    <property type="match status" value="1"/>
</dbReference>